<keyword evidence="8 16" id="KW-0130">Cell adhesion</keyword>
<name>A0A7J6CI98_9TELE</name>
<dbReference type="Gene3D" id="2.130.10.130">
    <property type="entry name" value="Integrin alpha, N-terminal"/>
    <property type="match status" value="1"/>
</dbReference>
<dbReference type="Gene3D" id="3.40.50.410">
    <property type="entry name" value="von Willebrand factor, type A domain"/>
    <property type="match status" value="1"/>
</dbReference>
<evidence type="ECO:0000256" key="11">
    <source>
        <dbReference type="ARBA" id="ARBA00023136"/>
    </source>
</evidence>
<dbReference type="GO" id="GO:0008305">
    <property type="term" value="C:integrin complex"/>
    <property type="evidence" value="ECO:0007669"/>
    <property type="project" value="InterPro"/>
</dbReference>
<keyword evidence="7" id="KW-0106">Calcium</keyword>
<comment type="similarity">
    <text evidence="2 16">Belongs to the integrin alpha chain family.</text>
</comment>
<evidence type="ECO:0000256" key="9">
    <source>
        <dbReference type="ARBA" id="ARBA00022989"/>
    </source>
</evidence>
<dbReference type="Pfam" id="PF01839">
    <property type="entry name" value="FG-GAP"/>
    <property type="match status" value="2"/>
</dbReference>
<keyword evidence="10 16" id="KW-0401">Integrin</keyword>
<keyword evidence="4" id="KW-0479">Metal-binding</keyword>
<sequence length="1130" mass="124960">MMDQNFCIILCIFCVSQSLMAFNIDPSTWKTFTVSQNVSFGYKVIQKDTSLIVSDPLIQISQDQRGRIYNCLVTEGTCSSLNINVPSEAVSMSLGLSMVQDPQSSKVAICGPTIPKKCVAATNYRGMCFIRENNVFKSPIPSPKYRDCLGQIDIAFLLDGSGSVGEYDFGIMKTFVTNVIRRFTERDAQFAIAQYSNGCEIHYNFNELKTEDSTWESKVTSIRYFMGATYTANAIQKLVNELFTSAGGARRSAKKILLVITDGVSHDRNSLPYVASLAEAKNIVRFAIGVGNAFADANAKKELNTIASDPDNDYVFKVTDFTALNNILQKLEENIIAIEGTQTSGDSSRMEFAQDGFSTAFTSYGSVLVSAVGAFQWKGGYQEYFPDFSFQTGSEHESYLGYSMAVANVAGTSYAILGAPRYKHQGQVIVSQIRAYHDKQLDSPRPQIGSYFGAEVCVVDLNSDSKTDLLLISAPTYMEPDREGRVFVYTFTSQFIFSGVVLVGMAGQRGRFGSSLANPADLNGDGFRDVLIGAPLEGNGQGSIYVFNGGVDQINPTYSQRITGSSVRPGLRFFGISLSQSSLDQTQDSLPDIAVGSMGEVLLLRSRPIMLLTTNVTYNPSKIPTSVTDCSKPLQNTLTVCFTMSGFKHSLTGLAANINYTIMLDAKRQKYRAYFTAKNRLHNDVMNIKLQEACKSHAFLIEACPEDALNPLSSELTFTFEGLPSTSRTMQNLRPVLLPEIKTTTDHNLDFEINCGTDNLCVDDLRMDFNFSGSTNIEVGIMQEINVTVFVENRGENSYNTIFILNYPFGLSYRRITSKQGRVECVSLDGVQGVKLGKTTCFISKPILRDNSQVVFEITYSINKESTLGQNVTFKAEVTSGNDRHLSSSGFFKMKTIGVKYAIYIALIRHENSTIHINFTSGKKDLMKPVQQIIKIENDLRELTFKVFIKVPVKVGDADIWTNSSLQIFGCKRENIQKPVFTNYMDIIISQRIVNCSVAVCAEFSCDVTLIKNERILYNITGNVSSGWIEQTELRAAVFQLVSSASLDYNKNKYVFFSSDSQQTAPSVQINTQVEVYEEADLTKEIIGGVIGGLLLLALITAALYKAGFFKSQYKQMLEEAQGDTEGQPQ</sequence>
<feature type="repeat" description="FG-GAP" evidence="15">
    <location>
        <begin position="510"/>
        <end position="556"/>
    </location>
</feature>
<dbReference type="InterPro" id="IPR048285">
    <property type="entry name" value="Integrin_alpha_Ig-like_2"/>
</dbReference>
<dbReference type="PANTHER" id="PTHR23220:SF118">
    <property type="entry name" value="INTEGRIN ALPHA-X"/>
    <property type="match status" value="1"/>
</dbReference>
<evidence type="ECO:0000256" key="7">
    <source>
        <dbReference type="ARBA" id="ARBA00022837"/>
    </source>
</evidence>
<gene>
    <name evidence="18" type="ORF">G5714_013018</name>
</gene>
<evidence type="ECO:0000256" key="4">
    <source>
        <dbReference type="ARBA" id="ARBA00022723"/>
    </source>
</evidence>
<keyword evidence="14" id="KW-0325">Glycoprotein</keyword>
<feature type="chain" id="PRO_5029934213" description="VWFA domain-containing protein" evidence="16">
    <location>
        <begin position="22"/>
        <end position="1130"/>
    </location>
</feature>
<evidence type="ECO:0000256" key="5">
    <source>
        <dbReference type="ARBA" id="ARBA00022729"/>
    </source>
</evidence>
<keyword evidence="5 16" id="KW-0732">Signal</keyword>
<feature type="domain" description="VWFA" evidence="17">
    <location>
        <begin position="153"/>
        <end position="331"/>
    </location>
</feature>
<dbReference type="SMART" id="SM00327">
    <property type="entry name" value="VWA"/>
    <property type="match status" value="1"/>
</dbReference>
<dbReference type="SUPFAM" id="SSF69179">
    <property type="entry name" value="Integrin domains"/>
    <property type="match status" value="2"/>
</dbReference>
<dbReference type="SMART" id="SM00191">
    <property type="entry name" value="Int_alpha"/>
    <property type="match status" value="3"/>
</dbReference>
<dbReference type="Pfam" id="PF00092">
    <property type="entry name" value="VWA"/>
    <property type="match status" value="1"/>
</dbReference>
<dbReference type="InterPro" id="IPR028994">
    <property type="entry name" value="Integrin_alpha_N"/>
</dbReference>
<accession>A0A7J6CI98</accession>
<evidence type="ECO:0000256" key="13">
    <source>
        <dbReference type="ARBA" id="ARBA00023170"/>
    </source>
</evidence>
<evidence type="ECO:0000256" key="2">
    <source>
        <dbReference type="ARBA" id="ARBA00008054"/>
    </source>
</evidence>
<dbReference type="Proteomes" id="UP000579812">
    <property type="component" value="Unassembled WGS sequence"/>
</dbReference>
<dbReference type="Pfam" id="PF20805">
    <property type="entry name" value="Integrin_A_Ig_2"/>
    <property type="match status" value="1"/>
</dbReference>
<evidence type="ECO:0000259" key="17">
    <source>
        <dbReference type="PROSITE" id="PS50234"/>
    </source>
</evidence>
<feature type="signal peptide" evidence="16">
    <location>
        <begin position="1"/>
        <end position="21"/>
    </location>
</feature>
<dbReference type="Gene3D" id="2.60.40.1460">
    <property type="entry name" value="Integrin domains. Chain A, domain 2"/>
    <property type="match status" value="1"/>
</dbReference>
<dbReference type="InterPro" id="IPR032695">
    <property type="entry name" value="Integrin_dom_sf"/>
</dbReference>
<dbReference type="EMBL" id="JAAMOB010000012">
    <property type="protein sequence ID" value="KAF4107028.1"/>
    <property type="molecule type" value="Genomic_DNA"/>
</dbReference>
<evidence type="ECO:0000313" key="19">
    <source>
        <dbReference type="Proteomes" id="UP000579812"/>
    </source>
</evidence>
<dbReference type="PRINTS" id="PR01185">
    <property type="entry name" value="INTEGRINA"/>
</dbReference>
<feature type="repeat" description="FG-GAP" evidence="15">
    <location>
        <begin position="438"/>
        <end position="498"/>
    </location>
</feature>
<evidence type="ECO:0000256" key="8">
    <source>
        <dbReference type="ARBA" id="ARBA00022889"/>
    </source>
</evidence>
<dbReference type="InterPro" id="IPR013517">
    <property type="entry name" value="FG-GAP"/>
</dbReference>
<dbReference type="Gene3D" id="1.20.5.930">
    <property type="entry name" value="Bicelle-embedded integrin alpha(iib) transmembrane segment"/>
    <property type="match status" value="1"/>
</dbReference>
<dbReference type="GO" id="GO:0098609">
    <property type="term" value="P:cell-cell adhesion"/>
    <property type="evidence" value="ECO:0007669"/>
    <property type="project" value="TreeGrafter"/>
</dbReference>
<dbReference type="OrthoDB" id="5317514at2759"/>
<evidence type="ECO:0000256" key="16">
    <source>
        <dbReference type="RuleBase" id="RU003762"/>
    </source>
</evidence>
<dbReference type="Gene3D" id="2.60.40.1510">
    <property type="entry name" value="ntegrin, alpha v. Chain A, domain 3"/>
    <property type="match status" value="1"/>
</dbReference>
<dbReference type="GO" id="GO:0007229">
    <property type="term" value="P:integrin-mediated signaling pathway"/>
    <property type="evidence" value="ECO:0007669"/>
    <property type="project" value="UniProtKB-KW"/>
</dbReference>
<dbReference type="Pfam" id="PF21520">
    <property type="entry name" value="ITGAX-like_Ig_3"/>
    <property type="match status" value="1"/>
</dbReference>
<keyword evidence="19" id="KW-1185">Reference proteome</keyword>
<keyword evidence="9 16" id="KW-1133">Transmembrane helix</keyword>
<keyword evidence="12" id="KW-1015">Disulfide bond</keyword>
<dbReference type="FunFam" id="3.40.50.410:FF:000012">
    <property type="entry name" value="Integrin, alpha 10"/>
    <property type="match status" value="1"/>
</dbReference>
<dbReference type="InterPro" id="IPR048633">
    <property type="entry name" value="ITGAX-like_Ig_3"/>
</dbReference>
<comment type="subcellular location">
    <subcellularLocation>
        <location evidence="1 16">Membrane</location>
        <topology evidence="1 16">Single-pass type I membrane protein</topology>
    </subcellularLocation>
</comment>
<dbReference type="InterPro" id="IPR013519">
    <property type="entry name" value="Int_alpha_beta-p"/>
</dbReference>
<keyword evidence="3 16" id="KW-0812">Transmembrane</keyword>
<dbReference type="GO" id="GO:0007160">
    <property type="term" value="P:cell-matrix adhesion"/>
    <property type="evidence" value="ECO:0007669"/>
    <property type="project" value="TreeGrafter"/>
</dbReference>
<keyword evidence="11 16" id="KW-0472">Membrane</keyword>
<evidence type="ECO:0000256" key="1">
    <source>
        <dbReference type="ARBA" id="ARBA00004479"/>
    </source>
</evidence>
<dbReference type="SUPFAM" id="SSF53300">
    <property type="entry name" value="vWA-like"/>
    <property type="match status" value="1"/>
</dbReference>
<reference evidence="18 19" key="1">
    <citation type="submission" date="2020-04" db="EMBL/GenBank/DDBJ databases">
        <title>Chromosome-level genome assembly of a cyprinid fish Onychostoma macrolepis by integration of Nanopore Sequencing, Bionano and Hi-C technology.</title>
        <authorList>
            <person name="Wang D."/>
        </authorList>
    </citation>
    <scope>NUCLEOTIDE SEQUENCE [LARGE SCALE GENOMIC DNA]</scope>
    <source>
        <strain evidence="18">SWU-2019</strain>
        <tissue evidence="18">Muscle</tissue>
    </source>
</reference>
<dbReference type="GO" id="GO:0005178">
    <property type="term" value="F:integrin binding"/>
    <property type="evidence" value="ECO:0007669"/>
    <property type="project" value="TreeGrafter"/>
</dbReference>
<proteinExistence type="inferred from homology"/>
<evidence type="ECO:0000313" key="18">
    <source>
        <dbReference type="EMBL" id="KAF4107028.1"/>
    </source>
</evidence>
<evidence type="ECO:0000256" key="3">
    <source>
        <dbReference type="ARBA" id="ARBA00022692"/>
    </source>
</evidence>
<feature type="transmembrane region" description="Helical" evidence="16">
    <location>
        <begin position="1086"/>
        <end position="1105"/>
    </location>
</feature>
<keyword evidence="6" id="KW-0677">Repeat</keyword>
<feature type="repeat" description="FG-GAP" evidence="15">
    <location>
        <begin position="560"/>
        <end position="621"/>
    </location>
</feature>
<dbReference type="SUPFAM" id="SSF69318">
    <property type="entry name" value="Integrin alpha N-terminal domain"/>
    <property type="match status" value="1"/>
</dbReference>
<evidence type="ECO:0000256" key="12">
    <source>
        <dbReference type="ARBA" id="ARBA00023157"/>
    </source>
</evidence>
<keyword evidence="13 16" id="KW-0675">Receptor</keyword>
<dbReference type="GO" id="GO:0033627">
    <property type="term" value="P:cell adhesion mediated by integrin"/>
    <property type="evidence" value="ECO:0007669"/>
    <property type="project" value="TreeGrafter"/>
</dbReference>
<dbReference type="InterPro" id="IPR000413">
    <property type="entry name" value="Integrin_alpha"/>
</dbReference>
<dbReference type="PRINTS" id="PR00453">
    <property type="entry name" value="VWFADOMAIN"/>
</dbReference>
<dbReference type="PANTHER" id="PTHR23220">
    <property type="entry name" value="INTEGRIN ALPHA"/>
    <property type="match status" value="1"/>
</dbReference>
<dbReference type="InterPro" id="IPR002035">
    <property type="entry name" value="VWF_A"/>
</dbReference>
<dbReference type="GO" id="GO:0009897">
    <property type="term" value="C:external side of plasma membrane"/>
    <property type="evidence" value="ECO:0007669"/>
    <property type="project" value="TreeGrafter"/>
</dbReference>
<evidence type="ECO:0000256" key="6">
    <source>
        <dbReference type="ARBA" id="ARBA00022737"/>
    </source>
</evidence>
<organism evidence="18 19">
    <name type="scientific">Onychostoma macrolepis</name>
    <dbReference type="NCBI Taxonomy" id="369639"/>
    <lineage>
        <taxon>Eukaryota</taxon>
        <taxon>Metazoa</taxon>
        <taxon>Chordata</taxon>
        <taxon>Craniata</taxon>
        <taxon>Vertebrata</taxon>
        <taxon>Euteleostomi</taxon>
        <taxon>Actinopterygii</taxon>
        <taxon>Neopterygii</taxon>
        <taxon>Teleostei</taxon>
        <taxon>Ostariophysi</taxon>
        <taxon>Cypriniformes</taxon>
        <taxon>Cyprinidae</taxon>
        <taxon>Acrossocheilinae</taxon>
        <taxon>Onychostoma</taxon>
    </lineage>
</organism>
<dbReference type="AlphaFoldDB" id="A0A7J6CI98"/>
<dbReference type="PROSITE" id="PS50234">
    <property type="entry name" value="VWFA"/>
    <property type="match status" value="1"/>
</dbReference>
<comment type="caution">
    <text evidence="18">The sequence shown here is derived from an EMBL/GenBank/DDBJ whole genome shotgun (WGS) entry which is preliminary data.</text>
</comment>
<evidence type="ECO:0000256" key="15">
    <source>
        <dbReference type="PROSITE-ProRule" id="PRU00803"/>
    </source>
</evidence>
<dbReference type="PROSITE" id="PS51470">
    <property type="entry name" value="FG_GAP"/>
    <property type="match status" value="3"/>
</dbReference>
<evidence type="ECO:0000256" key="14">
    <source>
        <dbReference type="ARBA" id="ARBA00023180"/>
    </source>
</evidence>
<protein>
    <recommendedName>
        <fullName evidence="17">VWFA domain-containing protein</fullName>
    </recommendedName>
</protein>
<dbReference type="InterPro" id="IPR013649">
    <property type="entry name" value="Integrin_alpha_Ig-like_1"/>
</dbReference>
<dbReference type="GO" id="GO:0046872">
    <property type="term" value="F:metal ion binding"/>
    <property type="evidence" value="ECO:0007669"/>
    <property type="project" value="UniProtKB-KW"/>
</dbReference>
<dbReference type="InterPro" id="IPR036465">
    <property type="entry name" value="vWFA_dom_sf"/>
</dbReference>
<dbReference type="Gene3D" id="2.60.40.1530">
    <property type="entry name" value="ntegrin, alpha v. Chain A, domain 4"/>
    <property type="match status" value="1"/>
</dbReference>
<evidence type="ECO:0000256" key="10">
    <source>
        <dbReference type="ARBA" id="ARBA00023037"/>
    </source>
</evidence>
<dbReference type="Pfam" id="PF08441">
    <property type="entry name" value="Integrin_A_Ig_1"/>
    <property type="match status" value="1"/>
</dbReference>